<organism evidence="1">
    <name type="scientific">marine sediment metagenome</name>
    <dbReference type="NCBI Taxonomy" id="412755"/>
    <lineage>
        <taxon>unclassified sequences</taxon>
        <taxon>metagenomes</taxon>
        <taxon>ecological metagenomes</taxon>
    </lineage>
</organism>
<dbReference type="AlphaFoldDB" id="A0A0F9BVT2"/>
<proteinExistence type="predicted"/>
<comment type="caution">
    <text evidence="1">The sequence shown here is derived from an EMBL/GenBank/DDBJ whole genome shotgun (WGS) entry which is preliminary data.</text>
</comment>
<gene>
    <name evidence="1" type="ORF">LCGC14_2399680</name>
</gene>
<accession>A0A0F9BVT2</accession>
<sequence>MTDRVDDGDGGDLLPEFEEIVAARNVLNQIITGIENGVFGVLGSETDATFLTLVPEYTDDEDGPCRYCNELGCEWCSS</sequence>
<evidence type="ECO:0000313" key="1">
    <source>
        <dbReference type="EMBL" id="KKL25999.1"/>
    </source>
</evidence>
<name>A0A0F9BVT2_9ZZZZ</name>
<reference evidence="1" key="1">
    <citation type="journal article" date="2015" name="Nature">
        <title>Complex archaea that bridge the gap between prokaryotes and eukaryotes.</title>
        <authorList>
            <person name="Spang A."/>
            <person name="Saw J.H."/>
            <person name="Jorgensen S.L."/>
            <person name="Zaremba-Niedzwiedzka K."/>
            <person name="Martijn J."/>
            <person name="Lind A.E."/>
            <person name="van Eijk R."/>
            <person name="Schleper C."/>
            <person name="Guy L."/>
            <person name="Ettema T.J."/>
        </authorList>
    </citation>
    <scope>NUCLEOTIDE SEQUENCE</scope>
</reference>
<protein>
    <submittedName>
        <fullName evidence="1">Uncharacterized protein</fullName>
    </submittedName>
</protein>
<dbReference type="EMBL" id="LAZR01036003">
    <property type="protein sequence ID" value="KKL25999.1"/>
    <property type="molecule type" value="Genomic_DNA"/>
</dbReference>